<name>A0A542E7H0_9ACTN</name>
<dbReference type="InterPro" id="IPR035901">
    <property type="entry name" value="GIY-YIG_endonuc_sf"/>
</dbReference>
<dbReference type="EMBL" id="VFMM01000002">
    <property type="protein sequence ID" value="TQJ11264.1"/>
    <property type="molecule type" value="Genomic_DNA"/>
</dbReference>
<dbReference type="SMART" id="SM00465">
    <property type="entry name" value="GIYc"/>
    <property type="match status" value="1"/>
</dbReference>
<dbReference type="PANTHER" id="PTHR30562:SF1">
    <property type="entry name" value="UVRABC SYSTEM PROTEIN C"/>
    <property type="match status" value="1"/>
</dbReference>
<evidence type="ECO:0000313" key="2">
    <source>
        <dbReference type="EMBL" id="TQJ11264.1"/>
    </source>
</evidence>
<dbReference type="Gene3D" id="3.40.1440.10">
    <property type="entry name" value="GIY-YIG endonuclease"/>
    <property type="match status" value="1"/>
</dbReference>
<dbReference type="CDD" id="cd10434">
    <property type="entry name" value="GIY-YIG_UvrC_Cho"/>
    <property type="match status" value="1"/>
</dbReference>
<reference evidence="2 3" key="1">
    <citation type="submission" date="2019-06" db="EMBL/GenBank/DDBJ databases">
        <title>Sequencing the genomes of 1000 actinobacteria strains.</title>
        <authorList>
            <person name="Klenk H.-P."/>
        </authorList>
    </citation>
    <scope>NUCLEOTIDE SEQUENCE [LARGE SCALE GENOMIC DNA]</scope>
    <source>
        <strain evidence="2 3">DSM 17305</strain>
    </source>
</reference>
<organism evidence="2 3">
    <name type="scientific">Kribbella jejuensis</name>
    <dbReference type="NCBI Taxonomy" id="236068"/>
    <lineage>
        <taxon>Bacteria</taxon>
        <taxon>Bacillati</taxon>
        <taxon>Actinomycetota</taxon>
        <taxon>Actinomycetes</taxon>
        <taxon>Propionibacteriales</taxon>
        <taxon>Kribbellaceae</taxon>
        <taxon>Kribbella</taxon>
    </lineage>
</organism>
<dbReference type="Pfam" id="PF01541">
    <property type="entry name" value="GIY-YIG"/>
    <property type="match status" value="1"/>
</dbReference>
<feature type="domain" description="GIY-YIG" evidence="1">
    <location>
        <begin position="10"/>
        <end position="88"/>
    </location>
</feature>
<evidence type="ECO:0000313" key="3">
    <source>
        <dbReference type="Proteomes" id="UP000316298"/>
    </source>
</evidence>
<dbReference type="GO" id="GO:0006289">
    <property type="term" value="P:nucleotide-excision repair"/>
    <property type="evidence" value="ECO:0007669"/>
    <property type="project" value="InterPro"/>
</dbReference>
<proteinExistence type="predicted"/>
<dbReference type="Proteomes" id="UP000316298">
    <property type="component" value="Unassembled WGS sequence"/>
</dbReference>
<comment type="caution">
    <text evidence="2">The sequence shown here is derived from an EMBL/GenBank/DDBJ whole genome shotgun (WGS) entry which is preliminary data.</text>
</comment>
<dbReference type="GO" id="GO:0009380">
    <property type="term" value="C:excinuclease repair complex"/>
    <property type="evidence" value="ECO:0007669"/>
    <property type="project" value="TreeGrafter"/>
</dbReference>
<dbReference type="OrthoDB" id="9804933at2"/>
<dbReference type="InterPro" id="IPR050066">
    <property type="entry name" value="UvrABC_protein_C"/>
</dbReference>
<dbReference type="InterPro" id="IPR047296">
    <property type="entry name" value="GIY-YIG_UvrC_Cho"/>
</dbReference>
<gene>
    <name evidence="2" type="ORF">FB475_4173</name>
</gene>
<dbReference type="RefSeq" id="WP_141858232.1">
    <property type="nucleotide sequence ID" value="NZ_BAAAKA010000025.1"/>
</dbReference>
<accession>A0A542E7H0</accession>
<dbReference type="PROSITE" id="PS50164">
    <property type="entry name" value="GIY_YIG"/>
    <property type="match status" value="1"/>
</dbReference>
<dbReference type="AlphaFoldDB" id="A0A542E7H0"/>
<dbReference type="InterPro" id="IPR000305">
    <property type="entry name" value="GIY-YIG_endonuc"/>
</dbReference>
<evidence type="ECO:0000259" key="1">
    <source>
        <dbReference type="PROSITE" id="PS50164"/>
    </source>
</evidence>
<dbReference type="SUPFAM" id="SSF82771">
    <property type="entry name" value="GIY-YIG endonuclease"/>
    <property type="match status" value="1"/>
</dbReference>
<dbReference type="PANTHER" id="PTHR30562">
    <property type="entry name" value="UVRC/OXIDOREDUCTASE"/>
    <property type="match status" value="1"/>
</dbReference>
<keyword evidence="3" id="KW-1185">Reference proteome</keyword>
<protein>
    <submittedName>
        <fullName evidence="2">Excinuclease ABC subunit C</fullName>
    </submittedName>
</protein>
<sequence>MIRSVRELPDGPGVYRFRDDAGKVLYIGRARNLRRRVRSYWVNLGDRPHLARMVRRIARVEGVWCDSEHEAAWLERNLLEHSKPRWNRSEGGAEVVGYIRLGSGARPGLRFEHTVSGTARHFGPYLGGVRIRQAISGLHRVLPLQYTVEGDASAEEFGRLFGIGPGDREALARTAIAVLERDPAAVGALRAELERRRDRAAGELRYEFAAKVQGEIEALDWIVAEQKVAWLEPQDADVHGWADGVLVRFELRGGRMCRWTQRAVSENAARARVEATPELWREFARRNAELAARLVTS</sequence>